<accession>A0A366RSS7</accession>
<dbReference type="AlphaFoldDB" id="A0A366RSS7"/>
<name>A0A366RSS7_9HYPO</name>
<evidence type="ECO:0000313" key="3">
    <source>
        <dbReference type="Proteomes" id="UP000253153"/>
    </source>
</evidence>
<comment type="caution">
    <text evidence="2">The sequence shown here is derived from an EMBL/GenBank/DDBJ whole genome shotgun (WGS) entry which is preliminary data.</text>
</comment>
<keyword evidence="3" id="KW-1185">Reference proteome</keyword>
<dbReference type="Proteomes" id="UP000253153">
    <property type="component" value="Unassembled WGS sequence"/>
</dbReference>
<dbReference type="EMBL" id="QKXC01000108">
    <property type="protein sequence ID" value="RBR20134.1"/>
    <property type="molecule type" value="Genomic_DNA"/>
</dbReference>
<dbReference type="RefSeq" id="XP_031016443.1">
    <property type="nucleotide sequence ID" value="XM_031159560.1"/>
</dbReference>
<gene>
    <name evidence="2" type="ORF">FIESC28_05413</name>
</gene>
<organism evidence="2 3">
    <name type="scientific">Fusarium coffeatum</name>
    <dbReference type="NCBI Taxonomy" id="231269"/>
    <lineage>
        <taxon>Eukaryota</taxon>
        <taxon>Fungi</taxon>
        <taxon>Dikarya</taxon>
        <taxon>Ascomycota</taxon>
        <taxon>Pezizomycotina</taxon>
        <taxon>Sordariomycetes</taxon>
        <taxon>Hypocreomycetidae</taxon>
        <taxon>Hypocreales</taxon>
        <taxon>Nectriaceae</taxon>
        <taxon>Fusarium</taxon>
        <taxon>Fusarium incarnatum-equiseti species complex</taxon>
    </lineage>
</organism>
<sequence>MQTKPFFAAVLALLPPVQAFKFTGPDPSVDLDFSKKISITWTGDVGKDISHKFDLEWYSEPDKFNTIGAEITHNVADVFLSDGQYQLKFSENTKDMLRPFADELATDKLFSFRAIFKDGDKDTTYYSQNYTVVGLD</sequence>
<feature type="chain" id="PRO_5016984540" evidence="1">
    <location>
        <begin position="20"/>
        <end position="136"/>
    </location>
</feature>
<dbReference type="GeneID" id="41994856"/>
<dbReference type="OrthoDB" id="5043844at2759"/>
<reference evidence="2 3" key="1">
    <citation type="submission" date="2018-06" db="EMBL/GenBank/DDBJ databases">
        <title>Fusarium incarnatum-equiseti species complex species 28.</title>
        <authorList>
            <person name="Gardiner D.M."/>
        </authorList>
    </citation>
    <scope>NUCLEOTIDE SEQUENCE [LARGE SCALE GENOMIC DNA]</scope>
    <source>
        <strain evidence="2 3">FIESC_28</strain>
    </source>
</reference>
<evidence type="ECO:0000256" key="1">
    <source>
        <dbReference type="SAM" id="SignalP"/>
    </source>
</evidence>
<proteinExistence type="predicted"/>
<keyword evidence="1" id="KW-0732">Signal</keyword>
<evidence type="ECO:0000313" key="2">
    <source>
        <dbReference type="EMBL" id="RBR20134.1"/>
    </source>
</evidence>
<feature type="signal peptide" evidence="1">
    <location>
        <begin position="1"/>
        <end position="19"/>
    </location>
</feature>
<protein>
    <submittedName>
        <fullName evidence="2">Uncharacterized protein</fullName>
    </submittedName>
</protein>